<gene>
    <name evidence="1" type="ORF">PECUL_23A042160</name>
</gene>
<accession>A0AAD1W1G6</accession>
<sequence length="132" mass="15354">MFVSVCLYMCMYVSEYFHVKELVLTASRNRSHPHEDYPTVKIFNDLSAATLKKQRAFQQVAEALRQHGTKYRWGYPTKMLIQQGGVFKPVHTREEGIKLLKEWGIPLNPSESAAQPIKKTTREWSVARKRLT</sequence>
<keyword evidence="2" id="KW-1185">Reference proteome</keyword>
<dbReference type="EMBL" id="OW240914">
    <property type="protein sequence ID" value="CAH2276784.1"/>
    <property type="molecule type" value="Genomic_DNA"/>
</dbReference>
<dbReference type="AlphaFoldDB" id="A0AAD1W1G6"/>
<dbReference type="Proteomes" id="UP001295444">
    <property type="component" value="Chromosome 03"/>
</dbReference>
<dbReference type="InterPro" id="IPR042566">
    <property type="entry name" value="L1_C"/>
</dbReference>
<evidence type="ECO:0000313" key="1">
    <source>
        <dbReference type="EMBL" id="CAH2276784.1"/>
    </source>
</evidence>
<organism evidence="1 2">
    <name type="scientific">Pelobates cultripes</name>
    <name type="common">Western spadefoot toad</name>
    <dbReference type="NCBI Taxonomy" id="61616"/>
    <lineage>
        <taxon>Eukaryota</taxon>
        <taxon>Metazoa</taxon>
        <taxon>Chordata</taxon>
        <taxon>Craniata</taxon>
        <taxon>Vertebrata</taxon>
        <taxon>Euteleostomi</taxon>
        <taxon>Amphibia</taxon>
        <taxon>Batrachia</taxon>
        <taxon>Anura</taxon>
        <taxon>Pelobatoidea</taxon>
        <taxon>Pelobatidae</taxon>
        <taxon>Pelobates</taxon>
    </lineage>
</organism>
<evidence type="ECO:0000313" key="2">
    <source>
        <dbReference type="Proteomes" id="UP001295444"/>
    </source>
</evidence>
<proteinExistence type="predicted"/>
<dbReference type="Gene3D" id="3.30.250.20">
    <property type="entry name" value="L1 transposable element, C-terminal domain"/>
    <property type="match status" value="1"/>
</dbReference>
<reference evidence="1" key="1">
    <citation type="submission" date="2022-03" db="EMBL/GenBank/DDBJ databases">
        <authorList>
            <person name="Alioto T."/>
            <person name="Alioto T."/>
            <person name="Gomez Garrido J."/>
        </authorList>
    </citation>
    <scope>NUCLEOTIDE SEQUENCE</scope>
</reference>
<name>A0AAD1W1G6_PELCU</name>
<protein>
    <submittedName>
        <fullName evidence="1">Uncharacterized protein</fullName>
    </submittedName>
</protein>